<evidence type="ECO:0000313" key="9">
    <source>
        <dbReference type="Proteomes" id="UP001235341"/>
    </source>
</evidence>
<evidence type="ECO:0000313" key="1">
    <source>
        <dbReference type="EMBL" id="MBC3214464.1"/>
    </source>
</evidence>
<reference evidence="5 9" key="5">
    <citation type="submission" date="2023-08" db="EMBL/GenBank/DDBJ databases">
        <title>Complete Genome and Methylome dissection of Serratia fonticola NEB369.</title>
        <authorList>
            <person name="Fomenkov A."/>
            <person name="Roberts R.D."/>
        </authorList>
    </citation>
    <scope>NUCLEOTIDE SEQUENCE [LARGE SCALE GENOMIC DNA]</scope>
    <source>
        <strain evidence="5 9">NEB369</strain>
    </source>
</reference>
<dbReference type="RefSeq" id="WP_021181509.1">
    <property type="nucleotide sequence ID" value="NZ_CAMISB010000020.1"/>
</dbReference>
<dbReference type="EMBL" id="JACNYO010000024">
    <property type="protein sequence ID" value="MBC3214464.1"/>
    <property type="molecule type" value="Genomic_DNA"/>
</dbReference>
<keyword evidence="9" id="KW-1185">Reference proteome</keyword>
<dbReference type="STRING" id="47917.AV650_01505"/>
<name>A0A0F7HAT9_SERFO</name>
<evidence type="ECO:0000313" key="6">
    <source>
        <dbReference type="Proteomes" id="UP000270487"/>
    </source>
</evidence>
<dbReference type="OrthoDB" id="5917531at2"/>
<reference evidence="2" key="6">
    <citation type="submission" date="2023-08" db="EMBL/GenBank/DDBJ databases">
        <title>The Comparative Genomic Analysis of Yersiniaceae from Polar Regions.</title>
        <authorList>
            <person name="Goncharov A."/>
            <person name="Aslanov B."/>
            <person name="Kolodzhieva V."/>
            <person name="Azarov D."/>
            <person name="Mochov A."/>
            <person name="Lebedeva E."/>
        </authorList>
    </citation>
    <scope>NUCLEOTIDE SEQUENCE</scope>
    <source>
        <strain evidence="2">Vf</strain>
    </source>
</reference>
<dbReference type="EMBL" id="LR134492">
    <property type="protein sequence ID" value="VEI62328.1"/>
    <property type="molecule type" value="Genomic_DNA"/>
</dbReference>
<proteinExistence type="predicted"/>
<dbReference type="Pfam" id="PF10694">
    <property type="entry name" value="DUF2500"/>
    <property type="match status" value="1"/>
</dbReference>
<dbReference type="Gene3D" id="2.40.50.660">
    <property type="match status" value="1"/>
</dbReference>
<accession>A0A0F7HAT9</accession>
<dbReference type="Proteomes" id="UP001224622">
    <property type="component" value="Unassembled WGS sequence"/>
</dbReference>
<reference evidence="4 6" key="1">
    <citation type="submission" date="2018-12" db="EMBL/GenBank/DDBJ databases">
        <authorList>
            <consortium name="Pathogen Informatics"/>
        </authorList>
    </citation>
    <scope>NUCLEOTIDE SEQUENCE [LARGE SCALE GENOMIC DNA]</scope>
    <source>
        <strain evidence="4 6">NCTC13193</strain>
    </source>
</reference>
<dbReference type="EMBL" id="JAVIGA010000022">
    <property type="protein sequence ID" value="MDQ9128423.1"/>
    <property type="molecule type" value="Genomic_DNA"/>
</dbReference>
<reference evidence="7" key="2">
    <citation type="submission" date="2020-03" db="EMBL/GenBank/DDBJ databases">
        <title>Genome sequences of seven Enterobacteriaceae strains isolated from Canadian wastewater treatment facilities.</title>
        <authorList>
            <person name="Huang H."/>
            <person name="Chmara J.T."/>
            <person name="Duceppe M.-O."/>
        </authorList>
    </citation>
    <scope>NUCLEOTIDE SEQUENCE [LARGE SCALE GENOMIC DNA]</scope>
    <source>
        <strain evidence="7">Biosolid 3</strain>
    </source>
</reference>
<sequence length="119" mass="13711">MSKPPLFFVAVIALIAVLATRQYLNKRRQDADNDRQPVRTLQVEVSAKREFPSPNRRSRQRENIVVEDMRYEVYFRPLTGGSEIKIPLPQQQYNQIDKGAQGTLSLQGTRFISFTAQKS</sequence>
<evidence type="ECO:0000313" key="3">
    <source>
        <dbReference type="EMBL" id="QKJ61011.1"/>
    </source>
</evidence>
<reference evidence="1" key="3">
    <citation type="submission" date="2020-08" db="EMBL/GenBank/DDBJ databases">
        <title>Food and environmental bacterial isolates.</title>
        <authorList>
            <person name="Richter L."/>
            <person name="Du Plessis E.M."/>
            <person name="Duvenage S."/>
            <person name="Allam M."/>
            <person name="Korsten L."/>
        </authorList>
    </citation>
    <scope>NUCLEOTIDE SEQUENCE</scope>
    <source>
        <strain evidence="1">UPMP2127</strain>
    </source>
</reference>
<dbReference type="Proteomes" id="UP000270487">
    <property type="component" value="Chromosome"/>
</dbReference>
<dbReference type="AlphaFoldDB" id="A0A0F7HAT9"/>
<dbReference type="Proteomes" id="UP000659084">
    <property type="component" value="Unassembled WGS sequence"/>
</dbReference>
<dbReference type="KEGG" id="sfw:WN53_09495"/>
<gene>
    <name evidence="3" type="ORF">G9399_25460</name>
    <name evidence="1" type="ORF">H8J20_20190</name>
    <name evidence="4" type="ORF">NCTC13193_00300</name>
    <name evidence="2" type="ORF">RDT67_18570</name>
    <name evidence="5" type="ORF">RFB13_01600</name>
</gene>
<evidence type="ECO:0000313" key="2">
    <source>
        <dbReference type="EMBL" id="MDQ9128423.1"/>
    </source>
</evidence>
<dbReference type="EMBL" id="CP133586">
    <property type="protein sequence ID" value="WMT15076.1"/>
    <property type="molecule type" value="Genomic_DNA"/>
</dbReference>
<reference evidence="3" key="4">
    <citation type="submission" date="2022-06" db="EMBL/GenBank/DDBJ databases">
        <title>Genome sequences of seven Enterobacteriaceae strains isolated from Canadian wastewater treatment facilities.</title>
        <authorList>
            <person name="Huang H."/>
            <person name="Chmara J.T."/>
            <person name="Duceppe M.-O."/>
        </authorList>
    </citation>
    <scope>NUCLEOTIDE SEQUENCE</scope>
    <source>
        <strain evidence="3">HH13</strain>
    </source>
</reference>
<evidence type="ECO:0000313" key="5">
    <source>
        <dbReference type="EMBL" id="WMT15076.1"/>
    </source>
</evidence>
<protein>
    <submittedName>
        <fullName evidence="2">DUF2500 domain-containing protein</fullName>
    </submittedName>
    <submittedName>
        <fullName evidence="4">Protein of uncharacterized function (DUF2500)</fullName>
    </submittedName>
</protein>
<dbReference type="EMBL" id="CP054160">
    <property type="protein sequence ID" value="QKJ61011.1"/>
    <property type="molecule type" value="Genomic_DNA"/>
</dbReference>
<evidence type="ECO:0000313" key="7">
    <source>
        <dbReference type="Proteomes" id="UP000503464"/>
    </source>
</evidence>
<organism evidence="2 8">
    <name type="scientific">Serratia fonticola</name>
    <dbReference type="NCBI Taxonomy" id="47917"/>
    <lineage>
        <taxon>Bacteria</taxon>
        <taxon>Pseudomonadati</taxon>
        <taxon>Pseudomonadota</taxon>
        <taxon>Gammaproteobacteria</taxon>
        <taxon>Enterobacterales</taxon>
        <taxon>Yersiniaceae</taxon>
        <taxon>Serratia</taxon>
    </lineage>
</organism>
<dbReference type="Proteomes" id="UP001235341">
    <property type="component" value="Chromosome"/>
</dbReference>
<evidence type="ECO:0000313" key="8">
    <source>
        <dbReference type="Proteomes" id="UP001224622"/>
    </source>
</evidence>
<evidence type="ECO:0000313" key="4">
    <source>
        <dbReference type="EMBL" id="VEI62328.1"/>
    </source>
</evidence>
<dbReference type="GeneID" id="30320394"/>
<dbReference type="InterPro" id="IPR019635">
    <property type="entry name" value="DUF2500"/>
</dbReference>
<dbReference type="KEGG" id="sfg:AV650_01505"/>
<dbReference type="Proteomes" id="UP000503464">
    <property type="component" value="Chromosome"/>
</dbReference>